<name>A0A399F857_9DEIN</name>
<dbReference type="Proteomes" id="UP000266178">
    <property type="component" value="Unassembled WGS sequence"/>
</dbReference>
<dbReference type="AlphaFoldDB" id="A0A399F857"/>
<accession>A0A399F857</accession>
<dbReference type="Pfam" id="PF00534">
    <property type="entry name" value="Glycos_transf_1"/>
    <property type="match status" value="1"/>
</dbReference>
<dbReference type="GO" id="GO:0016757">
    <property type="term" value="F:glycosyltransferase activity"/>
    <property type="evidence" value="ECO:0007669"/>
    <property type="project" value="UniProtKB-KW"/>
</dbReference>
<keyword evidence="4" id="KW-1185">Reference proteome</keyword>
<dbReference type="InterPro" id="IPR023881">
    <property type="entry name" value="Thiol_BshA"/>
</dbReference>
<dbReference type="InterPro" id="IPR028098">
    <property type="entry name" value="Glyco_trans_4-like_N"/>
</dbReference>
<dbReference type="RefSeq" id="WP_119357307.1">
    <property type="nucleotide sequence ID" value="NZ_BJXM01000005.1"/>
</dbReference>
<dbReference type="PANTHER" id="PTHR45947:SF3">
    <property type="entry name" value="SULFOQUINOVOSYL TRANSFERASE SQD2"/>
    <property type="match status" value="1"/>
</dbReference>
<reference evidence="3 4" key="1">
    <citation type="submission" date="2018-08" db="EMBL/GenBank/DDBJ databases">
        <title>Meiothermus granaticius genome AF-68 sequencing project.</title>
        <authorList>
            <person name="Da Costa M.S."/>
            <person name="Albuquerque L."/>
            <person name="Raposo P."/>
            <person name="Froufe H.J.C."/>
            <person name="Barroso C.S."/>
            <person name="Egas C."/>
        </authorList>
    </citation>
    <scope>NUCLEOTIDE SEQUENCE [LARGE SCALE GENOMIC DNA]</scope>
    <source>
        <strain evidence="3 4">AF-68</strain>
    </source>
</reference>
<keyword evidence="3" id="KW-0808">Transferase</keyword>
<dbReference type="EMBL" id="QWLB01000022">
    <property type="protein sequence ID" value="RIH92273.1"/>
    <property type="molecule type" value="Genomic_DNA"/>
</dbReference>
<evidence type="ECO:0000259" key="2">
    <source>
        <dbReference type="Pfam" id="PF13439"/>
    </source>
</evidence>
<evidence type="ECO:0000313" key="4">
    <source>
        <dbReference type="Proteomes" id="UP000266178"/>
    </source>
</evidence>
<evidence type="ECO:0000259" key="1">
    <source>
        <dbReference type="Pfam" id="PF00534"/>
    </source>
</evidence>
<dbReference type="EC" id="2.4.1.-" evidence="3"/>
<evidence type="ECO:0000313" key="3">
    <source>
        <dbReference type="EMBL" id="RIH92273.1"/>
    </source>
</evidence>
<dbReference type="NCBIfam" id="TIGR03999">
    <property type="entry name" value="thiol_BshA"/>
    <property type="match status" value="1"/>
</dbReference>
<dbReference type="SUPFAM" id="SSF53756">
    <property type="entry name" value="UDP-Glycosyltransferase/glycogen phosphorylase"/>
    <property type="match status" value="1"/>
</dbReference>
<dbReference type="InterPro" id="IPR001296">
    <property type="entry name" value="Glyco_trans_1"/>
</dbReference>
<dbReference type="OrthoDB" id="9810929at2"/>
<dbReference type="GO" id="GO:0071793">
    <property type="term" value="P:bacillithiol biosynthetic process"/>
    <property type="evidence" value="ECO:0007669"/>
    <property type="project" value="InterPro"/>
</dbReference>
<dbReference type="InterPro" id="IPR050194">
    <property type="entry name" value="Glycosyltransferase_grp1"/>
</dbReference>
<comment type="caution">
    <text evidence="3">The sequence shown here is derived from an EMBL/GenBank/DDBJ whole genome shotgun (WGS) entry which is preliminary data.</text>
</comment>
<organism evidence="3 4">
    <name type="scientific">Meiothermus granaticius NBRC 107808</name>
    <dbReference type="NCBI Taxonomy" id="1227551"/>
    <lineage>
        <taxon>Bacteria</taxon>
        <taxon>Thermotogati</taxon>
        <taxon>Deinococcota</taxon>
        <taxon>Deinococci</taxon>
        <taxon>Thermales</taxon>
        <taxon>Thermaceae</taxon>
        <taxon>Meiothermus</taxon>
    </lineage>
</organism>
<proteinExistence type="predicted"/>
<sequence>MNLAILCHASAGGSGVVATELALALAGMGHAVHIVATERPFRLTEERLSQMGLQSNLFSLGQDPAGSSLARIVASSRASVARWLGLITKPVKTGSLHFHQILSADYPLFQEALTPLTAANSIAELIDRYQLDLVHAHYAIPHATSAILARDMGHPVKVVTTLHGTDVTLMGKDPAFARTTKHAVLASDAVTAVSESLARDTRANLGVDREIEVIYNWVDPERFQPNRDPGYRARFAQPDEGLLLHVSNFRAVKRPQDAIRVFAGVLEKRPARLLMIGDGPERQSCLDLAHELEVAGRVQFLDSTPQIEKFMSVADVFLLPSEQESFGLVALEAMSSGVPVVASRTGGLPELVVEGLCGFLRPIGDIAGMTEATLEILNNAYRRRQMGEAARERAIQSFRPEVILPKYLKVYERTLEGNPVSLKSEG</sequence>
<feature type="domain" description="Glycosyltransferase subfamily 4-like N-terminal" evidence="2">
    <location>
        <begin position="12"/>
        <end position="222"/>
    </location>
</feature>
<dbReference type="Gene3D" id="3.40.50.2000">
    <property type="entry name" value="Glycogen Phosphorylase B"/>
    <property type="match status" value="2"/>
</dbReference>
<dbReference type="Pfam" id="PF13439">
    <property type="entry name" value="Glyco_transf_4"/>
    <property type="match status" value="1"/>
</dbReference>
<gene>
    <name evidence="3" type="primary">bshA_3</name>
    <name evidence="3" type="ORF">Mgrana_01823</name>
</gene>
<keyword evidence="3" id="KW-0328">Glycosyltransferase</keyword>
<protein>
    <submittedName>
        <fullName evidence="3">N-acetyl-alpha-D-glucosaminyl L-malate synthase</fullName>
        <ecNumber evidence="3">2.4.1.-</ecNumber>
    </submittedName>
</protein>
<dbReference type="PANTHER" id="PTHR45947">
    <property type="entry name" value="SULFOQUINOVOSYL TRANSFERASE SQD2"/>
    <property type="match status" value="1"/>
</dbReference>
<feature type="domain" description="Glycosyl transferase family 1" evidence="1">
    <location>
        <begin position="238"/>
        <end position="393"/>
    </location>
</feature>